<evidence type="ECO:0000256" key="7">
    <source>
        <dbReference type="SAM" id="SignalP"/>
    </source>
</evidence>
<dbReference type="PANTHER" id="PTHR23301">
    <property type="entry name" value="CHITIN BINDING PERITROPHIN-A"/>
    <property type="match status" value="1"/>
</dbReference>
<keyword evidence="1" id="KW-0147">Chitin-binding</keyword>
<name>A0A8U0W8D5_9MUSC</name>
<evidence type="ECO:0000259" key="8">
    <source>
        <dbReference type="PROSITE" id="PS50940"/>
    </source>
</evidence>
<dbReference type="SUPFAM" id="SSF57625">
    <property type="entry name" value="Invertebrate chitin-binding proteins"/>
    <property type="match status" value="2"/>
</dbReference>
<dbReference type="GO" id="GO:0008061">
    <property type="term" value="F:chitin binding"/>
    <property type="evidence" value="ECO:0007669"/>
    <property type="project" value="UniProtKB-KW"/>
</dbReference>
<feature type="domain" description="Chitin-binding type-2" evidence="8">
    <location>
        <begin position="300"/>
        <end position="358"/>
    </location>
</feature>
<evidence type="ECO:0000313" key="9">
    <source>
        <dbReference type="Proteomes" id="UP000092443"/>
    </source>
</evidence>
<keyword evidence="4" id="KW-1015">Disulfide bond</keyword>
<dbReference type="GO" id="GO:0005576">
    <property type="term" value="C:extracellular region"/>
    <property type="evidence" value="ECO:0007669"/>
    <property type="project" value="InterPro"/>
</dbReference>
<dbReference type="GeneID" id="119632646"/>
<dbReference type="KEGG" id="gfs:119632646"/>
<dbReference type="InterPro" id="IPR036508">
    <property type="entry name" value="Chitin-bd_dom_sf"/>
</dbReference>
<gene>
    <name evidence="10" type="primary">LOC119632646</name>
</gene>
<evidence type="ECO:0000256" key="3">
    <source>
        <dbReference type="ARBA" id="ARBA00022737"/>
    </source>
</evidence>
<feature type="region of interest" description="Disordered" evidence="6">
    <location>
        <begin position="192"/>
        <end position="214"/>
    </location>
</feature>
<keyword evidence="5" id="KW-0325">Glycoprotein</keyword>
<feature type="domain" description="Chitin-binding type-2" evidence="8">
    <location>
        <begin position="25"/>
        <end position="82"/>
    </location>
</feature>
<evidence type="ECO:0000256" key="2">
    <source>
        <dbReference type="ARBA" id="ARBA00022729"/>
    </source>
</evidence>
<evidence type="ECO:0000256" key="4">
    <source>
        <dbReference type="ARBA" id="ARBA00023157"/>
    </source>
</evidence>
<dbReference type="Gene3D" id="2.170.140.10">
    <property type="entry name" value="Chitin binding domain"/>
    <property type="match status" value="2"/>
</dbReference>
<dbReference type="AlphaFoldDB" id="A0A8U0W8D5"/>
<dbReference type="InterPro" id="IPR051940">
    <property type="entry name" value="Chitin_bind-dev_reg"/>
</dbReference>
<evidence type="ECO:0000256" key="5">
    <source>
        <dbReference type="ARBA" id="ARBA00023180"/>
    </source>
</evidence>
<sequence length="361" mass="39409">MKALNLLPLLFGLIQLISSASVPHKPNCSLEQNDSYIADPISCSHFYKCSNGQPYRQRCAPGLYFDESAKICNHISLVNCSKQHGQHRNVAVSANTDDCGSKPQSTTTCHPPITTTPCDNEETTTCCCDDDTTTLVTTTCCCDDSTLEPSTTAYTLPPTSTNTAYTTTSAPTTTTQLATTTTSPTVTTTIIYTSTSPTTSPDSTSTDSHTSPTTTIFPSTTTCKPSTTTKPCETTTTTKPCKPSTTKKPCTCKKRKIASVTSSNTQTSKLQTKLIPTSSIPTETRINGPDPRTVKPVILDLRCGKESNGSYIRDEKDCAKYYVCRNGKPIEHRCERGMWFDNEKLVCNYKNFVKNCKMLTY</sequence>
<dbReference type="PANTHER" id="PTHR23301:SF0">
    <property type="entry name" value="CHITIN-BINDING TYPE-2 DOMAIN-CONTAINING PROTEIN-RELATED"/>
    <property type="match status" value="1"/>
</dbReference>
<keyword evidence="3" id="KW-0677">Repeat</keyword>
<dbReference type="PROSITE" id="PS50940">
    <property type="entry name" value="CHIT_BIND_II"/>
    <property type="match status" value="2"/>
</dbReference>
<accession>A0A8U0W8D5</accession>
<feature type="chain" id="PRO_5035902986" evidence="7">
    <location>
        <begin position="20"/>
        <end position="361"/>
    </location>
</feature>
<evidence type="ECO:0000256" key="1">
    <source>
        <dbReference type="ARBA" id="ARBA00022669"/>
    </source>
</evidence>
<dbReference type="SMART" id="SM00494">
    <property type="entry name" value="ChtBD2"/>
    <property type="match status" value="2"/>
</dbReference>
<evidence type="ECO:0000313" key="10">
    <source>
        <dbReference type="RefSeq" id="XP_037881587.1"/>
    </source>
</evidence>
<dbReference type="Proteomes" id="UP000092443">
    <property type="component" value="Unplaced"/>
</dbReference>
<dbReference type="RefSeq" id="XP_037881587.1">
    <property type="nucleotide sequence ID" value="XM_038025659.1"/>
</dbReference>
<dbReference type="Pfam" id="PF01607">
    <property type="entry name" value="CBM_14"/>
    <property type="match status" value="2"/>
</dbReference>
<keyword evidence="9" id="KW-1185">Reference proteome</keyword>
<evidence type="ECO:0000256" key="6">
    <source>
        <dbReference type="SAM" id="MobiDB-lite"/>
    </source>
</evidence>
<proteinExistence type="predicted"/>
<reference evidence="10" key="1">
    <citation type="submission" date="2025-08" db="UniProtKB">
        <authorList>
            <consortium name="RefSeq"/>
        </authorList>
    </citation>
    <scope>IDENTIFICATION</scope>
    <source>
        <tissue evidence="10">Whole body pupa</tissue>
    </source>
</reference>
<feature type="signal peptide" evidence="7">
    <location>
        <begin position="1"/>
        <end position="19"/>
    </location>
</feature>
<dbReference type="InterPro" id="IPR002557">
    <property type="entry name" value="Chitin-bd_dom"/>
</dbReference>
<protein>
    <submittedName>
        <fullName evidence="10">Mucin-2-like</fullName>
    </submittedName>
</protein>
<keyword evidence="2 7" id="KW-0732">Signal</keyword>
<organism evidence="9 10">
    <name type="scientific">Glossina fuscipes</name>
    <dbReference type="NCBI Taxonomy" id="7396"/>
    <lineage>
        <taxon>Eukaryota</taxon>
        <taxon>Metazoa</taxon>
        <taxon>Ecdysozoa</taxon>
        <taxon>Arthropoda</taxon>
        <taxon>Hexapoda</taxon>
        <taxon>Insecta</taxon>
        <taxon>Pterygota</taxon>
        <taxon>Neoptera</taxon>
        <taxon>Endopterygota</taxon>
        <taxon>Diptera</taxon>
        <taxon>Brachycera</taxon>
        <taxon>Muscomorpha</taxon>
        <taxon>Hippoboscoidea</taxon>
        <taxon>Glossinidae</taxon>
        <taxon>Glossina</taxon>
    </lineage>
</organism>